<name>A0A3S3UA60_9BACT</name>
<protein>
    <recommendedName>
        <fullName evidence="1">DUF4143 domain-containing protein</fullName>
    </recommendedName>
</protein>
<proteinExistence type="predicted"/>
<dbReference type="Pfam" id="PF13635">
    <property type="entry name" value="DUF4143"/>
    <property type="match status" value="1"/>
</dbReference>
<evidence type="ECO:0000313" key="2">
    <source>
        <dbReference type="EMBL" id="RWX47219.1"/>
    </source>
</evidence>
<organism evidence="2 3">
    <name type="scientific">Candidatus Electrothrix marina</name>
    <dbReference type="NCBI Taxonomy" id="1859130"/>
    <lineage>
        <taxon>Bacteria</taxon>
        <taxon>Pseudomonadati</taxon>
        <taxon>Thermodesulfobacteriota</taxon>
        <taxon>Desulfobulbia</taxon>
        <taxon>Desulfobulbales</taxon>
        <taxon>Desulfobulbaceae</taxon>
        <taxon>Candidatus Electrothrix</taxon>
    </lineage>
</organism>
<gene>
    <name evidence="2" type="ORF">VT99_11773</name>
</gene>
<dbReference type="EMBL" id="MTKQ01000177">
    <property type="protein sequence ID" value="RWX47219.1"/>
    <property type="molecule type" value="Genomic_DNA"/>
</dbReference>
<feature type="non-terminal residue" evidence="2">
    <location>
        <position position="1"/>
    </location>
</feature>
<feature type="domain" description="DUF4143" evidence="1">
    <location>
        <begin position="53"/>
        <end position="208"/>
    </location>
</feature>
<comment type="caution">
    <text evidence="2">The sequence shown here is derived from an EMBL/GenBank/DDBJ whole genome shotgun (WGS) entry which is preliminary data.</text>
</comment>
<dbReference type="InterPro" id="IPR025420">
    <property type="entry name" value="DUF4143"/>
</dbReference>
<evidence type="ECO:0000313" key="3">
    <source>
        <dbReference type="Proteomes" id="UP000286862"/>
    </source>
</evidence>
<dbReference type="AlphaFoldDB" id="A0A3S3UA60"/>
<dbReference type="PANTHER" id="PTHR43566:SF2">
    <property type="entry name" value="DUF4143 DOMAIN-CONTAINING PROTEIN"/>
    <property type="match status" value="1"/>
</dbReference>
<evidence type="ECO:0000259" key="1">
    <source>
        <dbReference type="Pfam" id="PF13635"/>
    </source>
</evidence>
<reference evidence="2 3" key="1">
    <citation type="submission" date="2017-01" db="EMBL/GenBank/DDBJ databases">
        <title>The cable genome- insights into the physiology and evolution of filamentous bacteria capable of sulfide oxidation via long distance electron transfer.</title>
        <authorList>
            <person name="Schreiber L."/>
            <person name="Bjerg J.T."/>
            <person name="Boggild A."/>
            <person name="Van De Vossenberg J."/>
            <person name="Meysman F."/>
            <person name="Nielsen L.P."/>
            <person name="Schramm A."/>
            <person name="Kjeldsen K.U."/>
        </authorList>
    </citation>
    <scope>NUCLEOTIDE SEQUENCE [LARGE SCALE GENOMIC DNA]</scope>
    <source>
        <strain evidence="2">A2</strain>
    </source>
</reference>
<dbReference type="Proteomes" id="UP000286862">
    <property type="component" value="Unassembled WGS sequence"/>
</dbReference>
<sequence length="259" mass="29422">TPFTCAELLSGDQSYSAKLMEIWCRGGFPDSVLAVSDAVSLTWREDFIRTFLEHDISQFGFSVTAQIMRRFWTMLAHYHGQVMNYSKLGQALGVTHPTVKRYLELLMQTYMVRSLPPYSANIKKRLVKAPKVYLRDSGILHALLELDALEDLLGHPVVGASWEGFCIEQLIAAKPNWRPSFYRTSSGEEIDLILERGQKKLAFEFKASMSPKVSRGFNATLEVLQPDHTWIIAPVQEPYPFQRDVTVSDIFSVLEEIAT</sequence>
<accession>A0A3S3UA60</accession>
<dbReference type="PANTHER" id="PTHR43566">
    <property type="entry name" value="CONSERVED PROTEIN"/>
    <property type="match status" value="1"/>
</dbReference>